<organism evidence="7 9">
    <name type="scientific">Paenibacillus urinalis</name>
    <dbReference type="NCBI Taxonomy" id="521520"/>
    <lineage>
        <taxon>Bacteria</taxon>
        <taxon>Bacillati</taxon>
        <taxon>Bacillota</taxon>
        <taxon>Bacilli</taxon>
        <taxon>Bacillales</taxon>
        <taxon>Paenibacillaceae</taxon>
        <taxon>Paenibacillus</taxon>
    </lineage>
</organism>
<sequence>MKLLTLKLKSEAKPIHSGRLGDCKGINPKGESFGFTNYYMTKDGRPAIPVVGEFHFSRFSSLHWEEELLKMKAGGINIVATYVFWNHHEEEEGVFEWGGERDLRHFIDLCSKIRLPLIIRIGPFCHGEVRNGGIPDWVFHKPLEVRSNDPEYLALARRLYREIAKQVKGTLFQDGGPIIGIQLENEYMHAGAPLDAWGYKTGVFLSAGKEGNQHLAELRRLAEEAGMKPMFFTATAWGGAAVPESGTLPMLAGYAYTPWIPNQPPSGEYIYRDLHATPMESVGYDTLQYPVAYCEMAGGMQVSYTARPNVSPDSVEAMTLVKLASGSNILGYYMYHGGSNPKGKHTYLNEHGLPKISYDYQSPLGEFGRVGESYDRIRTLALMLDAFGESIAPLGTELPPGQSEILPEDTETIRWCVRQRDGSGFLFLNNFQDHVETKEHSDVRIELDTGRGVAAFPREGALTMNRGMGAVLPFHMTIHGIRIVTATVQPLTKLDNEASPLVVFQALNDIKPELVLDKQTAVRISEEGGQVIEEESVWIIRPAVGKEYTIDVLKPNGETVKIAVFSREEALQTYKLDLWDQERLMVSSSRLYVKDGRLVCSSEGAEHWQVAVYPALSSDLQTTVGSITSSSLGSFDLIEVNVPSYRPMVEITYPSDKHAVLQTNTDWPEQIGDVFLSIDYSGDVAAAYLKDDLLTDHIQYGEAWPIGLKQFRNELESASLTLSITPLREGTVHTFVNQALVERFEGREIAEFHLIEATPIYEAALTLSFHR</sequence>
<comment type="similarity">
    <text evidence="1 5">Belongs to the glycosyl hydrolase 35 family.</text>
</comment>
<evidence type="ECO:0000313" key="7">
    <source>
        <dbReference type="EMBL" id="WDH80595.1"/>
    </source>
</evidence>
<dbReference type="InterPro" id="IPR031330">
    <property type="entry name" value="Gly_Hdrlase_35_cat"/>
</dbReference>
<keyword evidence="10" id="KW-1185">Reference proteome</keyword>
<dbReference type="EMBL" id="CP118101">
    <property type="protein sequence ID" value="WDH80595.1"/>
    <property type="molecule type" value="Genomic_DNA"/>
</dbReference>
<evidence type="ECO:0000256" key="2">
    <source>
        <dbReference type="ARBA" id="ARBA00022801"/>
    </source>
</evidence>
<dbReference type="Proteomes" id="UP001220962">
    <property type="component" value="Chromosome"/>
</dbReference>
<dbReference type="Proteomes" id="UP001221519">
    <property type="component" value="Chromosome"/>
</dbReference>
<proteinExistence type="inferred from homology"/>
<accession>A0AAX3MVY4</accession>
<dbReference type="EC" id="3.2.1.23" evidence="4"/>
<evidence type="ECO:0000259" key="6">
    <source>
        <dbReference type="Pfam" id="PF01301"/>
    </source>
</evidence>
<dbReference type="InterPro" id="IPR019801">
    <property type="entry name" value="Glyco_hydro_35_CS"/>
</dbReference>
<evidence type="ECO:0000256" key="5">
    <source>
        <dbReference type="RuleBase" id="RU003679"/>
    </source>
</evidence>
<dbReference type="RefSeq" id="WP_047911886.1">
    <property type="nucleotide sequence ID" value="NZ_CP118101.1"/>
</dbReference>
<name>A0AAX3MVY4_9BACL</name>
<dbReference type="GO" id="GO:0004565">
    <property type="term" value="F:beta-galactosidase activity"/>
    <property type="evidence" value="ECO:0007669"/>
    <property type="project" value="UniProtKB-EC"/>
</dbReference>
<dbReference type="InterPro" id="IPR001944">
    <property type="entry name" value="Glycoside_Hdrlase_35"/>
</dbReference>
<dbReference type="GO" id="GO:0005975">
    <property type="term" value="P:carbohydrate metabolic process"/>
    <property type="evidence" value="ECO:0007669"/>
    <property type="project" value="InterPro"/>
</dbReference>
<gene>
    <name evidence="7" type="ORF">PUW23_13600</name>
    <name evidence="8" type="ORF">PUW25_13305</name>
</gene>
<comment type="catalytic activity">
    <reaction evidence="4">
        <text>Hydrolysis of terminal non-reducing beta-D-galactose residues in beta-D-galactosides.</text>
        <dbReference type="EC" id="3.2.1.23"/>
    </reaction>
</comment>
<evidence type="ECO:0000256" key="4">
    <source>
        <dbReference type="RuleBase" id="RU000675"/>
    </source>
</evidence>
<evidence type="ECO:0000256" key="3">
    <source>
        <dbReference type="ARBA" id="ARBA00023295"/>
    </source>
</evidence>
<feature type="domain" description="Glycoside hydrolase 35 catalytic" evidence="6">
    <location>
        <begin position="40"/>
        <end position="381"/>
    </location>
</feature>
<dbReference type="EMBL" id="CP118108">
    <property type="protein sequence ID" value="WDI00286.1"/>
    <property type="molecule type" value="Genomic_DNA"/>
</dbReference>
<dbReference type="Gene3D" id="3.20.20.80">
    <property type="entry name" value="Glycosidases"/>
    <property type="match status" value="1"/>
</dbReference>
<dbReference type="InterPro" id="IPR017853">
    <property type="entry name" value="GH"/>
</dbReference>
<dbReference type="AlphaFoldDB" id="A0AAX3MVY4"/>
<evidence type="ECO:0000313" key="10">
    <source>
        <dbReference type="Proteomes" id="UP001221519"/>
    </source>
</evidence>
<dbReference type="PRINTS" id="PR00742">
    <property type="entry name" value="GLHYDRLASE35"/>
</dbReference>
<dbReference type="PROSITE" id="PS01182">
    <property type="entry name" value="GLYCOSYL_HYDROL_F35"/>
    <property type="match status" value="1"/>
</dbReference>
<dbReference type="PANTHER" id="PTHR23421">
    <property type="entry name" value="BETA-GALACTOSIDASE RELATED"/>
    <property type="match status" value="1"/>
</dbReference>
<evidence type="ECO:0000256" key="1">
    <source>
        <dbReference type="ARBA" id="ARBA00009809"/>
    </source>
</evidence>
<reference evidence="7 10" key="1">
    <citation type="submission" date="2023-02" db="EMBL/GenBank/DDBJ databases">
        <title>Pathogen: clinical or host-associated sample.</title>
        <authorList>
            <person name="Hergert J."/>
            <person name="Casey R."/>
            <person name="Wagner J."/>
            <person name="Young E.L."/>
            <person name="Oakeson K.F."/>
        </authorList>
    </citation>
    <scope>NUCLEOTIDE SEQUENCE</scope>
    <source>
        <strain evidence="8 10">2022CK-00829</strain>
        <strain evidence="7">2022CK-00830</strain>
    </source>
</reference>
<evidence type="ECO:0000313" key="8">
    <source>
        <dbReference type="EMBL" id="WDI00286.1"/>
    </source>
</evidence>
<dbReference type="Pfam" id="PF01301">
    <property type="entry name" value="Glyco_hydro_35"/>
    <property type="match status" value="1"/>
</dbReference>
<dbReference type="SUPFAM" id="SSF51445">
    <property type="entry name" value="(Trans)glycosidases"/>
    <property type="match status" value="1"/>
</dbReference>
<keyword evidence="2 4" id="KW-0378">Hydrolase</keyword>
<keyword evidence="3 4" id="KW-0326">Glycosidase</keyword>
<protein>
    <recommendedName>
        <fullName evidence="4">Beta-galactosidase</fullName>
        <ecNumber evidence="4">3.2.1.23</ecNumber>
    </recommendedName>
</protein>
<evidence type="ECO:0000313" key="9">
    <source>
        <dbReference type="Proteomes" id="UP001220962"/>
    </source>
</evidence>